<keyword evidence="14" id="KW-1185">Reference proteome</keyword>
<protein>
    <submittedName>
        <fullName evidence="13">Efflux RND transporter periplasmic adaptor subunit</fullName>
    </submittedName>
</protein>
<dbReference type="PANTHER" id="PTHR30469">
    <property type="entry name" value="MULTIDRUG RESISTANCE PROTEIN MDTA"/>
    <property type="match status" value="1"/>
</dbReference>
<keyword evidence="4" id="KW-1003">Cell membrane</keyword>
<dbReference type="NCBIfam" id="TIGR01730">
    <property type="entry name" value="RND_mfp"/>
    <property type="match status" value="1"/>
</dbReference>
<gene>
    <name evidence="13" type="ORF">H3H39_00700</name>
</gene>
<feature type="domain" description="Multidrug resistance protein MdtA-like barrel-sandwich hybrid" evidence="10">
    <location>
        <begin position="68"/>
        <end position="208"/>
    </location>
</feature>
<dbReference type="Pfam" id="PF25944">
    <property type="entry name" value="Beta-barrel_RND"/>
    <property type="match status" value="1"/>
</dbReference>
<evidence type="ECO:0000256" key="7">
    <source>
        <dbReference type="SAM" id="Coils"/>
    </source>
</evidence>
<dbReference type="GO" id="GO:1990281">
    <property type="term" value="C:efflux pump complex"/>
    <property type="evidence" value="ECO:0007669"/>
    <property type="project" value="TreeGrafter"/>
</dbReference>
<comment type="caution">
    <text evidence="13">The sequence shown here is derived from an EMBL/GenBank/DDBJ whole genome shotgun (WGS) entry which is preliminary data.</text>
</comment>
<evidence type="ECO:0000259" key="9">
    <source>
        <dbReference type="Pfam" id="PF25876"/>
    </source>
</evidence>
<dbReference type="PANTHER" id="PTHR30469:SF36">
    <property type="entry name" value="BLL3903 PROTEIN"/>
    <property type="match status" value="1"/>
</dbReference>
<name>A0A7W2F5N2_9BURK</name>
<evidence type="ECO:0000259" key="10">
    <source>
        <dbReference type="Pfam" id="PF25917"/>
    </source>
</evidence>
<dbReference type="InterPro" id="IPR058624">
    <property type="entry name" value="MdtA-like_HH"/>
</dbReference>
<dbReference type="Pfam" id="PF25967">
    <property type="entry name" value="RND-MFP_C"/>
    <property type="match status" value="1"/>
</dbReference>
<keyword evidence="7" id="KW-0175">Coiled coil</keyword>
<evidence type="ECO:0000256" key="1">
    <source>
        <dbReference type="ARBA" id="ARBA00004236"/>
    </source>
</evidence>
<keyword evidence="5" id="KW-0997">Cell inner membrane</keyword>
<feature type="domain" description="Multidrug resistance protein MdtA-like beta-barrel" evidence="11">
    <location>
        <begin position="212"/>
        <end position="326"/>
    </location>
</feature>
<dbReference type="Pfam" id="PF25917">
    <property type="entry name" value="BSH_RND"/>
    <property type="match status" value="1"/>
</dbReference>
<evidence type="ECO:0000313" key="13">
    <source>
        <dbReference type="EMBL" id="MBA5685572.1"/>
    </source>
</evidence>
<dbReference type="GO" id="GO:0015562">
    <property type="term" value="F:efflux transmembrane transporter activity"/>
    <property type="evidence" value="ECO:0007669"/>
    <property type="project" value="TreeGrafter"/>
</dbReference>
<accession>A0A7W2F5N2</accession>
<feature type="region of interest" description="Disordered" evidence="8">
    <location>
        <begin position="260"/>
        <end position="279"/>
    </location>
</feature>
<evidence type="ECO:0000256" key="4">
    <source>
        <dbReference type="ARBA" id="ARBA00022475"/>
    </source>
</evidence>
<dbReference type="Gene3D" id="1.10.287.470">
    <property type="entry name" value="Helix hairpin bin"/>
    <property type="match status" value="1"/>
</dbReference>
<evidence type="ECO:0000256" key="3">
    <source>
        <dbReference type="ARBA" id="ARBA00022448"/>
    </source>
</evidence>
<evidence type="ECO:0000256" key="6">
    <source>
        <dbReference type="ARBA" id="ARBA00023136"/>
    </source>
</evidence>
<organism evidence="13 14">
    <name type="scientific">Rugamonas apoptosis</name>
    <dbReference type="NCBI Taxonomy" id="2758570"/>
    <lineage>
        <taxon>Bacteria</taxon>
        <taxon>Pseudomonadati</taxon>
        <taxon>Pseudomonadota</taxon>
        <taxon>Betaproteobacteria</taxon>
        <taxon>Burkholderiales</taxon>
        <taxon>Oxalobacteraceae</taxon>
        <taxon>Telluria group</taxon>
        <taxon>Rugamonas</taxon>
    </lineage>
</organism>
<reference evidence="13 14" key="1">
    <citation type="submission" date="2020-07" db="EMBL/GenBank/DDBJ databases">
        <title>Novel species isolated from subtropical streams in China.</title>
        <authorList>
            <person name="Lu H."/>
        </authorList>
    </citation>
    <scope>NUCLEOTIDE SEQUENCE [LARGE SCALE GENOMIC DNA]</scope>
    <source>
        <strain evidence="13 14">LX47W</strain>
    </source>
</reference>
<feature type="domain" description="Multidrug resistance protein MdtA-like alpha-helical hairpin" evidence="9">
    <location>
        <begin position="108"/>
        <end position="177"/>
    </location>
</feature>
<dbReference type="Gene3D" id="2.40.50.100">
    <property type="match status" value="1"/>
</dbReference>
<dbReference type="Gene3D" id="2.40.420.20">
    <property type="match status" value="1"/>
</dbReference>
<keyword evidence="3" id="KW-0813">Transport</keyword>
<evidence type="ECO:0000259" key="11">
    <source>
        <dbReference type="Pfam" id="PF25944"/>
    </source>
</evidence>
<evidence type="ECO:0000256" key="8">
    <source>
        <dbReference type="SAM" id="MobiDB-lite"/>
    </source>
</evidence>
<dbReference type="Proteomes" id="UP000573499">
    <property type="component" value="Unassembled WGS sequence"/>
</dbReference>
<dbReference type="InterPro" id="IPR058625">
    <property type="entry name" value="MdtA-like_BSH"/>
</dbReference>
<feature type="domain" description="Multidrug resistance protein MdtA-like C-terminal permuted SH3" evidence="12">
    <location>
        <begin position="331"/>
        <end position="390"/>
    </location>
</feature>
<evidence type="ECO:0000256" key="5">
    <source>
        <dbReference type="ARBA" id="ARBA00022519"/>
    </source>
</evidence>
<evidence type="ECO:0000313" key="14">
    <source>
        <dbReference type="Proteomes" id="UP000573499"/>
    </source>
</evidence>
<dbReference type="EMBL" id="JACEZU010000001">
    <property type="protein sequence ID" value="MBA5685572.1"/>
    <property type="molecule type" value="Genomic_DNA"/>
</dbReference>
<dbReference type="InterPro" id="IPR058627">
    <property type="entry name" value="MdtA-like_C"/>
</dbReference>
<dbReference type="InterPro" id="IPR006143">
    <property type="entry name" value="RND_pump_MFP"/>
</dbReference>
<comment type="subcellular location">
    <subcellularLocation>
        <location evidence="1">Cell membrane</location>
    </subcellularLocation>
</comment>
<dbReference type="SUPFAM" id="SSF111369">
    <property type="entry name" value="HlyD-like secretion proteins"/>
    <property type="match status" value="2"/>
</dbReference>
<dbReference type="RefSeq" id="WP_182151356.1">
    <property type="nucleotide sequence ID" value="NZ_JACEZU010000001.1"/>
</dbReference>
<feature type="coiled-coil region" evidence="7">
    <location>
        <begin position="108"/>
        <end position="135"/>
    </location>
</feature>
<dbReference type="InterPro" id="IPR058626">
    <property type="entry name" value="MdtA-like_b-barrel"/>
</dbReference>
<keyword evidence="6" id="KW-0472">Membrane</keyword>
<dbReference type="Pfam" id="PF25876">
    <property type="entry name" value="HH_MFP_RND"/>
    <property type="match status" value="1"/>
</dbReference>
<dbReference type="Gene3D" id="2.40.30.170">
    <property type="match status" value="1"/>
</dbReference>
<evidence type="ECO:0000259" key="12">
    <source>
        <dbReference type="Pfam" id="PF25967"/>
    </source>
</evidence>
<comment type="similarity">
    <text evidence="2">Belongs to the membrane fusion protein (MFP) (TC 8.A.1) family.</text>
</comment>
<sequence length="423" mass="43143">MKKTSLAFLAGAVIVAGYGVWHVTHQAGAPAAAKSGAQGPTTVTVITPRRQDVPVIFQANGTVTPISTVDLHPQITSTIARVHIKEGQFVRAGELMFTLDDRSARANLDKAQAQVARDQASLADLQRQYQRSQELLSKNFIAQGAVDTLKSQVEAARALVQADTAAARSAGVDASYSAIRAPMAGRVGAINVYPGSLVQLSTSLTTITQLDPITVAFTLPESALADVLAAQRAGSVPVQVTAGAGGASSVSGGASSVSDGASSVSGGATSPASGAASPSGTTLDGVLSFVDNTVDPVAGVIRVKAQFANAGTPLWPGQYVNARLTVRTLKDALVVPQNAIISNTRGTFVYTVAPDQTAKTNPVQRLYAFGTDAAVSGLTADAQVIVEGKQNLRPGGKVKPVAAGGHDSASAQATPLAQKGKTE</sequence>
<evidence type="ECO:0000256" key="2">
    <source>
        <dbReference type="ARBA" id="ARBA00009477"/>
    </source>
</evidence>
<proteinExistence type="inferred from homology"/>
<feature type="region of interest" description="Disordered" evidence="8">
    <location>
        <begin position="393"/>
        <end position="423"/>
    </location>
</feature>
<dbReference type="AlphaFoldDB" id="A0A7W2F5N2"/>